<dbReference type="GO" id="GO:0071108">
    <property type="term" value="P:protein K48-linked deubiquitination"/>
    <property type="evidence" value="ECO:0007669"/>
    <property type="project" value="InterPro"/>
</dbReference>
<comment type="function">
    <text evidence="2">Hydrolase that can remove 'Lys-48'-linked conjugated ubiquitin from proteins.</text>
</comment>
<accession>A0A8R2JPQ9</accession>
<dbReference type="RefSeq" id="XP_029344052.1">
    <property type="nucleotide sequence ID" value="XM_029488192.1"/>
</dbReference>
<dbReference type="InterPro" id="IPR025257">
    <property type="entry name" value="MINDY-3/4_CD"/>
</dbReference>
<feature type="domain" description="Deubiquitinating enzyme MINDY-3/4 conserved" evidence="4">
    <location>
        <begin position="108"/>
        <end position="455"/>
    </location>
</feature>
<dbReference type="GO" id="GO:0004843">
    <property type="term" value="F:cysteine-type deubiquitinase activity"/>
    <property type="evidence" value="ECO:0007669"/>
    <property type="project" value="UniProtKB-UniRule"/>
</dbReference>
<dbReference type="PANTHER" id="PTHR12473">
    <property type="entry name" value="UBIQUITIN CARBOXYL-TERMINAL HYDROLASE MINDY-4-RELATED"/>
    <property type="match status" value="1"/>
</dbReference>
<keyword evidence="2" id="KW-0645">Protease</keyword>
<comment type="catalytic activity">
    <reaction evidence="2">
        <text>Thiol-dependent hydrolysis of ester, thioester, amide, peptide and isopeptide bonds formed by the C-terminal Gly of ubiquitin (a 76-residue protein attached to proteins as an intracellular targeting signal).</text>
        <dbReference type="EC" id="3.4.19.12"/>
    </reaction>
</comment>
<dbReference type="GO" id="GO:1990380">
    <property type="term" value="F:K48-linked deubiquitinase activity"/>
    <property type="evidence" value="ECO:0007669"/>
    <property type="project" value="UniProtKB-UniRule"/>
</dbReference>
<keyword evidence="2" id="KW-0378">Hydrolase</keyword>
<dbReference type="AlphaFoldDB" id="A0A8R2JPQ9"/>
<evidence type="ECO:0000256" key="2">
    <source>
        <dbReference type="RuleBase" id="RU367088"/>
    </source>
</evidence>
<organism evidence="5 6">
    <name type="scientific">Acyrthosiphon pisum</name>
    <name type="common">Pea aphid</name>
    <dbReference type="NCBI Taxonomy" id="7029"/>
    <lineage>
        <taxon>Eukaryota</taxon>
        <taxon>Metazoa</taxon>
        <taxon>Ecdysozoa</taxon>
        <taxon>Arthropoda</taxon>
        <taxon>Hexapoda</taxon>
        <taxon>Insecta</taxon>
        <taxon>Pterygota</taxon>
        <taxon>Neoptera</taxon>
        <taxon>Paraneoptera</taxon>
        <taxon>Hemiptera</taxon>
        <taxon>Sternorrhyncha</taxon>
        <taxon>Aphidomorpha</taxon>
        <taxon>Aphidoidea</taxon>
        <taxon>Aphididae</taxon>
        <taxon>Macrosiphini</taxon>
        <taxon>Acyrthosiphon</taxon>
    </lineage>
</organism>
<evidence type="ECO:0000256" key="3">
    <source>
        <dbReference type="SAM" id="MobiDB-lite"/>
    </source>
</evidence>
<evidence type="ECO:0000259" key="4">
    <source>
        <dbReference type="SMART" id="SM01174"/>
    </source>
</evidence>
<dbReference type="PANTHER" id="PTHR12473:SF8">
    <property type="entry name" value="UBIQUITIN CARBOXYL-TERMINAL HYDROLASE MINDY-4-RELATED"/>
    <property type="match status" value="1"/>
</dbReference>
<comment type="similarity">
    <text evidence="1 2">Belongs to the MINDY deubiquitinase family. FAM188 subfamily.</text>
</comment>
<sequence>MPLGACSENASGEFYNSGRNRQNMDLTTGNHSRDAAANGGRPVKKLGVVAKAVAATMSADKLQQGVARTQKDVKNDRVMYARNQQYKYSKEPVTGGQPITVEQAKALRLTVFGACDTPPRGEWLRTGFVFRDPEKELSYGLRARRNGTRGMQTAIQGYILKHLLFTSTNNSCMKPSKQQQLDALCKSITEILWKIGDNEKVIVCLPQEKSYVAHSLNYFQDNVTEKLHLFELTNIQDLEIFLKRYLHLFQDDPGPGSLLLLYSAVLTRGLSKIVSDLMDEKVYLISSAEEGSICIVTLMLTGRATPNLHNGIVNIGDEQHYAIPHYGILARSEVGLLVHYEESSTPVQVTQIPGSRLKTPSYPIWITCAKGHYGILFNTNRELLRNHLAERRFPLTHYSCSGSENHATVDTRSHQGEQTRIMKATDDINNTTSLLLLVECLIHTKWEGASVQWTGVTNAVN</sequence>
<dbReference type="GO" id="GO:0006508">
    <property type="term" value="P:proteolysis"/>
    <property type="evidence" value="ECO:0007669"/>
    <property type="project" value="UniProtKB-KW"/>
</dbReference>
<dbReference type="EC" id="3.4.19.12" evidence="2"/>
<proteinExistence type="inferred from homology"/>
<dbReference type="OrthoDB" id="10263628at2759"/>
<keyword evidence="6" id="KW-1185">Reference proteome</keyword>
<reference evidence="5" key="2">
    <citation type="submission" date="2022-06" db="UniProtKB">
        <authorList>
            <consortium name="EnsemblMetazoa"/>
        </authorList>
    </citation>
    <scope>IDENTIFICATION</scope>
</reference>
<dbReference type="EnsemblMetazoa" id="XM_029488192.1">
    <property type="protein sequence ID" value="XP_029344052.1"/>
    <property type="gene ID" value="LOC100161226"/>
</dbReference>
<protein>
    <recommendedName>
        <fullName evidence="2">Ubiquitin carboxyl-terminal hydrolase MINDY</fullName>
        <ecNumber evidence="2">3.4.19.12</ecNumber>
    </recommendedName>
</protein>
<feature type="region of interest" description="Disordered" evidence="3">
    <location>
        <begin position="1"/>
        <end position="40"/>
    </location>
</feature>
<reference evidence="6" key="1">
    <citation type="submission" date="2010-06" db="EMBL/GenBank/DDBJ databases">
        <authorList>
            <person name="Jiang H."/>
            <person name="Abraham K."/>
            <person name="Ali S."/>
            <person name="Alsbrooks S.L."/>
            <person name="Anim B.N."/>
            <person name="Anosike U.S."/>
            <person name="Attaway T."/>
            <person name="Bandaranaike D.P."/>
            <person name="Battles P.K."/>
            <person name="Bell S.N."/>
            <person name="Bell A.V."/>
            <person name="Beltran B."/>
            <person name="Bickham C."/>
            <person name="Bustamante Y."/>
            <person name="Caleb T."/>
            <person name="Canada A."/>
            <person name="Cardenas V."/>
            <person name="Carter K."/>
            <person name="Chacko J."/>
            <person name="Chandrabose M.N."/>
            <person name="Chavez D."/>
            <person name="Chavez A."/>
            <person name="Chen L."/>
            <person name="Chu H.-S."/>
            <person name="Claassen K.J."/>
            <person name="Cockrell R."/>
            <person name="Collins M."/>
            <person name="Cooper J.A."/>
            <person name="Cree A."/>
            <person name="Curry S.M."/>
            <person name="Da Y."/>
            <person name="Dao M.D."/>
            <person name="Das B."/>
            <person name="Davila M.-L."/>
            <person name="Davy-Carroll L."/>
            <person name="Denson S."/>
            <person name="Dinh H."/>
            <person name="Ebong V.E."/>
            <person name="Edwards J.R."/>
            <person name="Egan A."/>
            <person name="El-Daye J."/>
            <person name="Escobedo L."/>
            <person name="Fernandez S."/>
            <person name="Fernando P.R."/>
            <person name="Flagg N."/>
            <person name="Forbes L.D."/>
            <person name="Fowler R.G."/>
            <person name="Fu Q."/>
            <person name="Gabisi R.A."/>
            <person name="Ganer J."/>
            <person name="Garbino Pronczuk A."/>
            <person name="Garcia R.M."/>
            <person name="Garner T."/>
            <person name="Garrett T.E."/>
            <person name="Gonzalez D.A."/>
            <person name="Hamid H."/>
            <person name="Hawkins E.S."/>
            <person name="Hirani K."/>
            <person name="Hogues M.E."/>
            <person name="Hollins B."/>
            <person name="Hsiao C.-H."/>
            <person name="Jabil R."/>
            <person name="James M.L."/>
            <person name="Jhangiani S.N."/>
            <person name="Johnson B."/>
            <person name="Johnson Q."/>
            <person name="Joshi V."/>
            <person name="Kalu J.B."/>
            <person name="Kam C."/>
            <person name="Kashfia A."/>
            <person name="Keebler J."/>
            <person name="Kisamo H."/>
            <person name="Kovar C.L."/>
            <person name="Lago L.A."/>
            <person name="Lai C.-Y."/>
            <person name="Laidlaw J."/>
            <person name="Lara F."/>
            <person name="Le T.-K."/>
            <person name="Lee S.L."/>
            <person name="Legall F.H."/>
            <person name="Lemon S.J."/>
            <person name="Lewis L.R."/>
            <person name="Li B."/>
            <person name="Liu Y."/>
            <person name="Liu Y.-S."/>
            <person name="Lopez J."/>
            <person name="Lozado R.J."/>
            <person name="Lu J."/>
            <person name="Madu R.C."/>
            <person name="Maheshwari M."/>
            <person name="Maheshwari R."/>
            <person name="Malloy K."/>
            <person name="Martinez E."/>
            <person name="Mathew T."/>
            <person name="Mercado I.C."/>
            <person name="Mercado C."/>
            <person name="Meyer B."/>
            <person name="Montgomery K."/>
            <person name="Morgan M.B."/>
            <person name="Munidasa M."/>
            <person name="Nazareth L.V."/>
            <person name="Nelson J."/>
            <person name="Ng B.M."/>
            <person name="Nguyen N.B."/>
            <person name="Nguyen P.Q."/>
            <person name="Nguyen T."/>
            <person name="Obregon M."/>
            <person name="Okwuonu G.O."/>
            <person name="Onwere C.G."/>
            <person name="Orozco G."/>
            <person name="Parra A."/>
            <person name="Patel S."/>
            <person name="Patil S."/>
            <person name="Perez A."/>
            <person name="Perez Y."/>
            <person name="Pham C."/>
            <person name="Primus E.L."/>
            <person name="Pu L.-L."/>
            <person name="Puazo M."/>
            <person name="Qin X."/>
            <person name="Quiroz J.B."/>
            <person name="Reese J."/>
            <person name="Richards S."/>
            <person name="Rives C.M."/>
            <person name="Robberts R."/>
            <person name="Ruiz S.J."/>
            <person name="Ruiz M.J."/>
            <person name="Santibanez J."/>
            <person name="Schneider B.W."/>
            <person name="Sisson I."/>
            <person name="Smith M."/>
            <person name="Sodergren E."/>
            <person name="Song X.-Z."/>
            <person name="Song B.B."/>
            <person name="Summersgill H."/>
            <person name="Thelus R."/>
            <person name="Thornton R.D."/>
            <person name="Trejos Z.Y."/>
            <person name="Usmani K."/>
            <person name="Vattathil S."/>
            <person name="Villasana D."/>
            <person name="Walker D.L."/>
            <person name="Wang S."/>
            <person name="Wang K."/>
            <person name="White C.S."/>
            <person name="Williams A.C."/>
            <person name="Williamson J."/>
            <person name="Wilson K."/>
            <person name="Woghiren I.O."/>
            <person name="Woodworth J.R."/>
            <person name="Worley K.C."/>
            <person name="Wright R.A."/>
            <person name="Wu W."/>
            <person name="Young L."/>
            <person name="Zhang L."/>
            <person name="Zhang J."/>
            <person name="Zhu Y."/>
            <person name="Muzny D.M."/>
            <person name="Weinstock G."/>
            <person name="Gibbs R.A."/>
        </authorList>
    </citation>
    <scope>NUCLEOTIDE SEQUENCE [LARGE SCALE GENOMIC DNA]</scope>
    <source>
        <strain evidence="6">LSR1</strain>
    </source>
</reference>
<dbReference type="Pfam" id="PF13898">
    <property type="entry name" value="MINDY-3_4_CD"/>
    <property type="match status" value="1"/>
</dbReference>
<evidence type="ECO:0000313" key="6">
    <source>
        <dbReference type="Proteomes" id="UP000007819"/>
    </source>
</evidence>
<evidence type="ECO:0000313" key="5">
    <source>
        <dbReference type="EnsemblMetazoa" id="XP_029344052.1"/>
    </source>
</evidence>
<keyword evidence="2" id="KW-0833">Ubl conjugation pathway</keyword>
<feature type="compositionally biased region" description="Polar residues" evidence="3">
    <location>
        <begin position="17"/>
        <end position="30"/>
    </location>
</feature>
<dbReference type="Proteomes" id="UP000007819">
    <property type="component" value="Chromosome A1"/>
</dbReference>
<keyword evidence="2" id="KW-0788">Thiol protease</keyword>
<dbReference type="GeneID" id="100161226"/>
<dbReference type="InterPro" id="IPR039785">
    <property type="entry name" value="MINY3/4"/>
</dbReference>
<evidence type="ECO:0000256" key="1">
    <source>
        <dbReference type="ARBA" id="ARBA00011074"/>
    </source>
</evidence>
<dbReference type="SMART" id="SM01174">
    <property type="entry name" value="DUF4205"/>
    <property type="match status" value="1"/>
</dbReference>
<name>A0A8R2JPQ9_ACYPI</name>